<dbReference type="Proteomes" id="UP001299265">
    <property type="component" value="Unassembled WGS sequence"/>
</dbReference>
<keyword evidence="2 4" id="KW-0378">Hydrolase</keyword>
<dbReference type="Gene3D" id="3.40.50.1450">
    <property type="entry name" value="HybD-like"/>
    <property type="match status" value="1"/>
</dbReference>
<evidence type="ECO:0000313" key="5">
    <source>
        <dbReference type="EMBL" id="MCD2492833.1"/>
    </source>
</evidence>
<sequence length="335" mass="36084">MEKTDNNANDLWTEDELLEKTEGIQVHTDLALEARESVTEGEEGIPGVRIEESCNENSGVKVTRVEIVDERGEKAIGKPKGIYITLEAEQMAVPDEGYHREISKELAHYIGELLESFGCPQSVLVVGLGNHEVTSDSLGPKVLDNLMMTRHLRGGNTDEKREKGVRIVSGIVPGVMAQTGMETAEIVRGVVKETNPEAVVVIDALAARSVSRLATTIQLSNTGIQPGSGVGNHRHSLTKESLGIPVIAVGVPTVVAAAAIVYDTVDALSELLEAAGASSAADAVEGMRMDERYQMVRELIEPRFGPMYVTPGNIDERVKRLSFTISEGINIAFQG</sequence>
<organism evidence="5 6">
    <name type="scientific">Lientehia hominis</name>
    <dbReference type="NCBI Taxonomy" id="2897778"/>
    <lineage>
        <taxon>Bacteria</taxon>
        <taxon>Bacillati</taxon>
        <taxon>Bacillota</taxon>
        <taxon>Clostridia</taxon>
        <taxon>Lachnospirales</taxon>
        <taxon>Lachnospiraceae</taxon>
        <taxon>Lientehia</taxon>
    </lineage>
</organism>
<name>A0AAP2RL38_9FIRM</name>
<keyword evidence="6" id="KW-1185">Reference proteome</keyword>
<dbReference type="GO" id="GO:0009847">
    <property type="term" value="P:spore germination"/>
    <property type="evidence" value="ECO:0007669"/>
    <property type="project" value="UniProtKB-UniRule"/>
</dbReference>
<evidence type="ECO:0000256" key="2">
    <source>
        <dbReference type="ARBA" id="ARBA00022801"/>
    </source>
</evidence>
<dbReference type="SUPFAM" id="SSF53163">
    <property type="entry name" value="HybD-like"/>
    <property type="match status" value="1"/>
</dbReference>
<comment type="function">
    <text evidence="4">Initiates the rapid degradation of small, acid-soluble proteins during spore germination.</text>
</comment>
<dbReference type="PIRSF" id="PIRSF019549">
    <property type="entry name" value="Peptidase_A25"/>
    <property type="match status" value="1"/>
</dbReference>
<evidence type="ECO:0000256" key="1">
    <source>
        <dbReference type="ARBA" id="ARBA00022670"/>
    </source>
</evidence>
<gene>
    <name evidence="4 5" type="primary">gpr</name>
    <name evidence="5" type="ORF">LQE92_09345</name>
</gene>
<dbReference type="GO" id="GO:0004222">
    <property type="term" value="F:metalloendopeptidase activity"/>
    <property type="evidence" value="ECO:0007669"/>
    <property type="project" value="UniProtKB-UniRule"/>
</dbReference>
<comment type="PTM">
    <text evidence="4">Autoproteolytically processed. The inactive tetrameric zymogen termed p46 autoprocesses to a smaller form termed p41, which is active only during spore germination.</text>
</comment>
<dbReference type="RefSeq" id="WP_231062715.1">
    <property type="nucleotide sequence ID" value="NZ_JAJNOR010000005.1"/>
</dbReference>
<comment type="subunit">
    <text evidence="4">Homotetramer.</text>
</comment>
<dbReference type="EMBL" id="JAJNOR010000005">
    <property type="protein sequence ID" value="MCD2492833.1"/>
    <property type="molecule type" value="Genomic_DNA"/>
</dbReference>
<dbReference type="Pfam" id="PF03418">
    <property type="entry name" value="Peptidase_A25"/>
    <property type="match status" value="1"/>
</dbReference>
<keyword evidence="3 4" id="KW-0865">Zymogen</keyword>
<evidence type="ECO:0000256" key="4">
    <source>
        <dbReference type="HAMAP-Rule" id="MF_00626"/>
    </source>
</evidence>
<accession>A0AAP2RL38</accession>
<evidence type="ECO:0000256" key="3">
    <source>
        <dbReference type="ARBA" id="ARBA00023145"/>
    </source>
</evidence>
<feature type="chain" id="PRO_5042650589" description="Germination protease" evidence="4">
    <location>
        <begin position="30"/>
        <end position="335"/>
    </location>
</feature>
<comment type="catalytic activity">
    <reaction evidence="4">
        <text>Endopeptidase action with P4 Glu or Asp, P1 preferably Glu &gt; Asp, P1' hydrophobic and P2' Ala.</text>
        <dbReference type="EC" id="3.4.24.78"/>
    </reaction>
</comment>
<comment type="similarity">
    <text evidence="4">Belongs to the peptidase A25 family.</text>
</comment>
<keyword evidence="1 4" id="KW-0645">Protease</keyword>
<evidence type="ECO:0000313" key="6">
    <source>
        <dbReference type="Proteomes" id="UP001299265"/>
    </source>
</evidence>
<dbReference type="NCBIfam" id="TIGR01441">
    <property type="entry name" value="GPR"/>
    <property type="match status" value="1"/>
</dbReference>
<proteinExistence type="inferred from homology"/>
<dbReference type="HAMAP" id="MF_00626">
    <property type="entry name" value="Germination_prot"/>
    <property type="match status" value="1"/>
</dbReference>
<dbReference type="InterPro" id="IPR005080">
    <property type="entry name" value="Peptidase_A25"/>
</dbReference>
<feature type="propeptide" id="PRO_5042650590" evidence="4">
    <location>
        <begin position="1"/>
        <end position="29"/>
    </location>
</feature>
<reference evidence="5 6" key="1">
    <citation type="submission" date="2021-11" db="EMBL/GenBank/DDBJ databases">
        <title>Lacrimispora sp. nov. NSJ-141 isolated from human feces.</title>
        <authorList>
            <person name="Abdugheni R."/>
        </authorList>
    </citation>
    <scope>NUCLEOTIDE SEQUENCE [LARGE SCALE GENOMIC DNA]</scope>
    <source>
        <strain evidence="5 6">NSJ-141</strain>
    </source>
</reference>
<comment type="caution">
    <text evidence="5">The sequence shown here is derived from an EMBL/GenBank/DDBJ whole genome shotgun (WGS) entry which is preliminary data.</text>
</comment>
<dbReference type="InterPro" id="IPR023430">
    <property type="entry name" value="Pept_HybD-like_dom_sf"/>
</dbReference>
<dbReference type="GO" id="GO:0006508">
    <property type="term" value="P:proteolysis"/>
    <property type="evidence" value="ECO:0007669"/>
    <property type="project" value="UniProtKB-UniRule"/>
</dbReference>
<protein>
    <recommendedName>
        <fullName evidence="4">Germination protease</fullName>
        <ecNumber evidence="4">3.4.24.78</ecNumber>
    </recommendedName>
    <alternativeName>
        <fullName evidence="4">GPR endopeptidase</fullName>
    </alternativeName>
    <alternativeName>
        <fullName evidence="4">Germination proteinase</fullName>
    </alternativeName>
    <alternativeName>
        <fullName evidence="4">Spore protease</fullName>
    </alternativeName>
</protein>
<dbReference type="EC" id="3.4.24.78" evidence="4"/>
<dbReference type="AlphaFoldDB" id="A0AAP2RL38"/>